<keyword evidence="2" id="KW-1185">Reference proteome</keyword>
<dbReference type="OrthoDB" id="651949at2"/>
<dbReference type="RefSeq" id="WP_108633970.1">
    <property type="nucleotide sequence ID" value="NZ_QCXX01000003.1"/>
</dbReference>
<evidence type="ECO:0000313" key="2">
    <source>
        <dbReference type="Proteomes" id="UP000250831"/>
    </source>
</evidence>
<sequence>MQRTEILTQNQVIGLIEFILSDSKNELYESYSDMEKEIIRFGNSTEFYDYLLKGILNNVRNFTFGIYNPASKGKFYISKIELNPKYCKGNTCRYRIDGWAVIFIDLKLVTNSNDVECRVSVNSKKRAENWLHTNPELWDWKNVESITRKIINKLKNYTQSSSVS</sequence>
<protein>
    <submittedName>
        <fullName evidence="1">Uncharacterized protein</fullName>
    </submittedName>
</protein>
<dbReference type="Proteomes" id="UP000250831">
    <property type="component" value="Unassembled WGS sequence"/>
</dbReference>
<organism evidence="1 2">
    <name type="scientific">Sphingobacterium athyrii</name>
    <dbReference type="NCBI Taxonomy" id="2152717"/>
    <lineage>
        <taxon>Bacteria</taxon>
        <taxon>Pseudomonadati</taxon>
        <taxon>Bacteroidota</taxon>
        <taxon>Sphingobacteriia</taxon>
        <taxon>Sphingobacteriales</taxon>
        <taxon>Sphingobacteriaceae</taxon>
        <taxon>Sphingobacterium</taxon>
    </lineage>
</organism>
<proteinExistence type="predicted"/>
<gene>
    <name evidence="1" type="ORF">DCO56_11760</name>
</gene>
<accession>A0A363NT98</accession>
<dbReference type="AlphaFoldDB" id="A0A363NT98"/>
<name>A0A363NT98_9SPHI</name>
<reference evidence="1 2" key="1">
    <citation type="submission" date="2018-04" db="EMBL/GenBank/DDBJ databases">
        <title>Sphingobacterium sp. M46 Genome.</title>
        <authorList>
            <person name="Cheng J."/>
            <person name="Li Y."/>
        </authorList>
    </citation>
    <scope>NUCLEOTIDE SEQUENCE [LARGE SCALE GENOMIC DNA]</scope>
    <source>
        <strain evidence="1 2">M46</strain>
    </source>
</reference>
<evidence type="ECO:0000313" key="1">
    <source>
        <dbReference type="EMBL" id="PUV24042.1"/>
    </source>
</evidence>
<comment type="caution">
    <text evidence="1">The sequence shown here is derived from an EMBL/GenBank/DDBJ whole genome shotgun (WGS) entry which is preliminary data.</text>
</comment>
<dbReference type="EMBL" id="QCXX01000003">
    <property type="protein sequence ID" value="PUV24042.1"/>
    <property type="molecule type" value="Genomic_DNA"/>
</dbReference>